<sequence>MKSIINFLILLLVIAAIGFLVWFAVDKSLFGDAEQQIPPQEELVLPAAPPPVTATTPQEISPEEAFGATASSNDTKASKTSCSKAAETIGVIYDMHIEGKSTEAITQYLAGLDEFTQDDIEMFSQITESIKSAPSDQLLSRQAMMEQFKQQCEAADSN</sequence>
<evidence type="ECO:0000313" key="4">
    <source>
        <dbReference type="Proteomes" id="UP000029629"/>
    </source>
</evidence>
<dbReference type="AlphaFoldDB" id="A0A096AJZ8"/>
<keyword evidence="2" id="KW-0472">Membrane</keyword>
<keyword evidence="2" id="KW-0812">Transmembrane</keyword>
<name>A0A096AJZ8_9BURK</name>
<keyword evidence="2" id="KW-1133">Transmembrane helix</keyword>
<organism evidence="3 4">
    <name type="scientific">Oligella urethralis DNF00040</name>
    <dbReference type="NCBI Taxonomy" id="1401065"/>
    <lineage>
        <taxon>Bacteria</taxon>
        <taxon>Pseudomonadati</taxon>
        <taxon>Pseudomonadota</taxon>
        <taxon>Betaproteobacteria</taxon>
        <taxon>Burkholderiales</taxon>
        <taxon>Alcaligenaceae</taxon>
        <taxon>Oligella</taxon>
    </lineage>
</organism>
<keyword evidence="4" id="KW-1185">Reference proteome</keyword>
<protein>
    <submittedName>
        <fullName evidence="3">Uncharacterized protein</fullName>
    </submittedName>
</protein>
<feature type="compositionally biased region" description="Polar residues" evidence="1">
    <location>
        <begin position="69"/>
        <end position="79"/>
    </location>
</feature>
<feature type="transmembrane region" description="Helical" evidence="2">
    <location>
        <begin position="7"/>
        <end position="25"/>
    </location>
</feature>
<gene>
    <name evidence="3" type="ORF">HMPREF2130_05200</name>
</gene>
<proteinExistence type="predicted"/>
<dbReference type="eggNOG" id="ENOG5032PCP">
    <property type="taxonomic scope" value="Bacteria"/>
</dbReference>
<dbReference type="EMBL" id="JRNI01000018">
    <property type="protein sequence ID" value="KGF30997.1"/>
    <property type="molecule type" value="Genomic_DNA"/>
</dbReference>
<dbReference type="RefSeq" id="WP_036558763.1">
    <property type="nucleotide sequence ID" value="NZ_JRNI01000018.1"/>
</dbReference>
<accession>A0A096AJZ8</accession>
<evidence type="ECO:0000256" key="1">
    <source>
        <dbReference type="SAM" id="MobiDB-lite"/>
    </source>
</evidence>
<evidence type="ECO:0000256" key="2">
    <source>
        <dbReference type="SAM" id="Phobius"/>
    </source>
</evidence>
<evidence type="ECO:0000313" key="3">
    <source>
        <dbReference type="EMBL" id="KGF30997.1"/>
    </source>
</evidence>
<dbReference type="OrthoDB" id="9949459at2"/>
<feature type="region of interest" description="Disordered" evidence="1">
    <location>
        <begin position="46"/>
        <end position="79"/>
    </location>
</feature>
<reference evidence="3 4" key="1">
    <citation type="submission" date="2014-07" db="EMBL/GenBank/DDBJ databases">
        <authorList>
            <person name="McCorrison J."/>
            <person name="Sanka R."/>
            <person name="Torralba M."/>
            <person name="Gillis M."/>
            <person name="Haft D.H."/>
            <person name="Methe B."/>
            <person name="Sutton G."/>
            <person name="Nelson K.E."/>
        </authorList>
    </citation>
    <scope>NUCLEOTIDE SEQUENCE [LARGE SCALE GENOMIC DNA]</scope>
    <source>
        <strain evidence="3 4">DNF00040</strain>
    </source>
</reference>
<comment type="caution">
    <text evidence="3">The sequence shown here is derived from an EMBL/GenBank/DDBJ whole genome shotgun (WGS) entry which is preliminary data.</text>
</comment>
<dbReference type="Proteomes" id="UP000029629">
    <property type="component" value="Unassembled WGS sequence"/>
</dbReference>